<keyword evidence="3" id="KW-1185">Reference proteome</keyword>
<evidence type="ECO:0000313" key="2">
    <source>
        <dbReference type="EMBL" id="KAK3321624.1"/>
    </source>
</evidence>
<sequence>MAAKRTLDTFSQGTGNQQPQKTGRTHLENQERAYIAASRRGDRSIEARVASARQASDIHKRRTGKGFRITEQIVQQEEMYEEEEDFIPRHYRNLTAHLLTSSPATNQRFEAAVANRAAMAATVAQREAHLQAIEREFAEQFPNVQRFNTQGPNIPFSPTPPFSPTSPYSPTSQHFGGQNFDGRMAGVPPSVVPYPPRGRTQSMPQVSQLSPYQQANGLPDFGPPSPAIRHGSVDGQFSPSSSIPSSVGSATPQSQSTPISNYTDDEQILKRRASGIPVDHPLVMPHGSTGLSSFTSDLPAETKAMINLDLTDLSQPYQFSFYGGPDLDNPPTQQGHNSQTMYRQPPFEPGCTTLASSEPVYNSPEAQSQDAQVGNTGRGSAISTPNVENIDWDKWLTQ</sequence>
<evidence type="ECO:0000313" key="3">
    <source>
        <dbReference type="Proteomes" id="UP001283341"/>
    </source>
</evidence>
<feature type="compositionally biased region" description="Polar residues" evidence="1">
    <location>
        <begin position="199"/>
        <end position="216"/>
    </location>
</feature>
<comment type="caution">
    <text evidence="2">The sequence shown here is derived from an EMBL/GenBank/DDBJ whole genome shotgun (WGS) entry which is preliminary data.</text>
</comment>
<gene>
    <name evidence="2" type="ORF">B0H66DRAFT_176642</name>
</gene>
<feature type="compositionally biased region" description="Polar residues" evidence="1">
    <location>
        <begin position="8"/>
        <end position="22"/>
    </location>
</feature>
<protein>
    <submittedName>
        <fullName evidence="2">Uncharacterized protein</fullName>
    </submittedName>
</protein>
<feature type="compositionally biased region" description="Polar residues" evidence="1">
    <location>
        <begin position="353"/>
        <end position="375"/>
    </location>
</feature>
<reference evidence="2" key="2">
    <citation type="submission" date="2023-06" db="EMBL/GenBank/DDBJ databases">
        <authorList>
            <consortium name="Lawrence Berkeley National Laboratory"/>
            <person name="Haridas S."/>
            <person name="Hensen N."/>
            <person name="Bonometti L."/>
            <person name="Westerberg I."/>
            <person name="Brannstrom I.O."/>
            <person name="Guillou S."/>
            <person name="Cros-Aarteil S."/>
            <person name="Calhoun S."/>
            <person name="Kuo A."/>
            <person name="Mondo S."/>
            <person name="Pangilinan J."/>
            <person name="Riley R."/>
            <person name="Labutti K."/>
            <person name="Andreopoulos B."/>
            <person name="Lipzen A."/>
            <person name="Chen C."/>
            <person name="Yanf M."/>
            <person name="Daum C."/>
            <person name="Ng V."/>
            <person name="Clum A."/>
            <person name="Steindorff A."/>
            <person name="Ohm R."/>
            <person name="Martin F."/>
            <person name="Silar P."/>
            <person name="Natvig D."/>
            <person name="Lalanne C."/>
            <person name="Gautier V."/>
            <person name="Ament-Velasquez S.L."/>
            <person name="Kruys A."/>
            <person name="Hutchinson M.I."/>
            <person name="Powell A.J."/>
            <person name="Barry K."/>
            <person name="Miller A.N."/>
            <person name="Grigoriev I.V."/>
            <person name="Debuchy R."/>
            <person name="Gladieux P."/>
            <person name="Thoren M.H."/>
            <person name="Johannesson H."/>
        </authorList>
    </citation>
    <scope>NUCLEOTIDE SEQUENCE</scope>
    <source>
        <strain evidence="2">CBS 118394</strain>
    </source>
</reference>
<organism evidence="2 3">
    <name type="scientific">Apodospora peruviana</name>
    <dbReference type="NCBI Taxonomy" id="516989"/>
    <lineage>
        <taxon>Eukaryota</taxon>
        <taxon>Fungi</taxon>
        <taxon>Dikarya</taxon>
        <taxon>Ascomycota</taxon>
        <taxon>Pezizomycotina</taxon>
        <taxon>Sordariomycetes</taxon>
        <taxon>Sordariomycetidae</taxon>
        <taxon>Sordariales</taxon>
        <taxon>Lasiosphaeriaceae</taxon>
        <taxon>Apodospora</taxon>
    </lineage>
</organism>
<name>A0AAE0IAN1_9PEZI</name>
<proteinExistence type="predicted"/>
<dbReference type="Proteomes" id="UP001283341">
    <property type="component" value="Unassembled WGS sequence"/>
</dbReference>
<feature type="region of interest" description="Disordered" evidence="1">
    <location>
        <begin position="156"/>
        <end position="262"/>
    </location>
</feature>
<accession>A0AAE0IAN1</accession>
<dbReference type="EMBL" id="JAUEDM010000003">
    <property type="protein sequence ID" value="KAK3321624.1"/>
    <property type="molecule type" value="Genomic_DNA"/>
</dbReference>
<reference evidence="2" key="1">
    <citation type="journal article" date="2023" name="Mol. Phylogenet. Evol.">
        <title>Genome-scale phylogeny and comparative genomics of the fungal order Sordariales.</title>
        <authorList>
            <person name="Hensen N."/>
            <person name="Bonometti L."/>
            <person name="Westerberg I."/>
            <person name="Brannstrom I.O."/>
            <person name="Guillou S."/>
            <person name="Cros-Aarteil S."/>
            <person name="Calhoun S."/>
            <person name="Haridas S."/>
            <person name="Kuo A."/>
            <person name="Mondo S."/>
            <person name="Pangilinan J."/>
            <person name="Riley R."/>
            <person name="LaButti K."/>
            <person name="Andreopoulos B."/>
            <person name="Lipzen A."/>
            <person name="Chen C."/>
            <person name="Yan M."/>
            <person name="Daum C."/>
            <person name="Ng V."/>
            <person name="Clum A."/>
            <person name="Steindorff A."/>
            <person name="Ohm R.A."/>
            <person name="Martin F."/>
            <person name="Silar P."/>
            <person name="Natvig D.O."/>
            <person name="Lalanne C."/>
            <person name="Gautier V."/>
            <person name="Ament-Velasquez S.L."/>
            <person name="Kruys A."/>
            <person name="Hutchinson M.I."/>
            <person name="Powell A.J."/>
            <person name="Barry K."/>
            <person name="Miller A.N."/>
            <person name="Grigoriev I.V."/>
            <person name="Debuchy R."/>
            <person name="Gladieux P."/>
            <person name="Hiltunen Thoren M."/>
            <person name="Johannesson H."/>
        </authorList>
    </citation>
    <scope>NUCLEOTIDE SEQUENCE</scope>
    <source>
        <strain evidence="2">CBS 118394</strain>
    </source>
</reference>
<evidence type="ECO:0000256" key="1">
    <source>
        <dbReference type="SAM" id="MobiDB-lite"/>
    </source>
</evidence>
<feature type="region of interest" description="Disordered" evidence="1">
    <location>
        <begin position="348"/>
        <end position="388"/>
    </location>
</feature>
<feature type="compositionally biased region" description="Polar residues" evidence="1">
    <location>
        <begin position="247"/>
        <end position="262"/>
    </location>
</feature>
<feature type="region of interest" description="Disordered" evidence="1">
    <location>
        <begin position="1"/>
        <end position="29"/>
    </location>
</feature>
<dbReference type="AlphaFoldDB" id="A0AAE0IAN1"/>